<dbReference type="GO" id="GO:0005783">
    <property type="term" value="C:endoplasmic reticulum"/>
    <property type="evidence" value="ECO:0007669"/>
    <property type="project" value="UniProtKB-SubCell"/>
</dbReference>
<keyword evidence="7 12" id="KW-1133">Transmembrane helix</keyword>
<evidence type="ECO:0000256" key="11">
    <source>
        <dbReference type="RuleBase" id="RU003718"/>
    </source>
</evidence>
<evidence type="ECO:0000256" key="4">
    <source>
        <dbReference type="ARBA" id="ARBA00022679"/>
    </source>
</evidence>
<dbReference type="EMBL" id="OV725077">
    <property type="protein sequence ID" value="CAH1389490.1"/>
    <property type="molecule type" value="Genomic_DNA"/>
</dbReference>
<evidence type="ECO:0000256" key="10">
    <source>
        <dbReference type="ARBA" id="ARBA00046288"/>
    </source>
</evidence>
<evidence type="ECO:0000256" key="2">
    <source>
        <dbReference type="ARBA" id="ARBA00009995"/>
    </source>
</evidence>
<reference evidence="14" key="1">
    <citation type="submission" date="2022-01" db="EMBL/GenBank/DDBJ databases">
        <authorList>
            <person name="King R."/>
        </authorList>
    </citation>
    <scope>NUCLEOTIDE SEQUENCE</scope>
</reference>
<keyword evidence="5 12" id="KW-0812">Transmembrane</keyword>
<keyword evidence="4 11" id="KW-0808">Transferase</keyword>
<feature type="transmembrane region" description="Helical" evidence="12">
    <location>
        <begin position="472"/>
        <end position="493"/>
    </location>
</feature>
<dbReference type="PANTHER" id="PTHR48043:SF159">
    <property type="entry name" value="EG:EG0003.4 PROTEIN-RELATED"/>
    <property type="match status" value="1"/>
</dbReference>
<dbReference type="FunFam" id="3.40.50.2000:FF:000050">
    <property type="entry name" value="UDP-glucuronosyltransferase"/>
    <property type="match status" value="1"/>
</dbReference>
<dbReference type="Proteomes" id="UP001152798">
    <property type="component" value="Chromosome 1"/>
</dbReference>
<evidence type="ECO:0000256" key="5">
    <source>
        <dbReference type="ARBA" id="ARBA00022692"/>
    </source>
</evidence>
<comment type="catalytic activity">
    <reaction evidence="12">
        <text>glucuronate acceptor + UDP-alpha-D-glucuronate = acceptor beta-D-glucuronoside + UDP + H(+)</text>
        <dbReference type="Rhea" id="RHEA:21032"/>
        <dbReference type="ChEBI" id="CHEBI:15378"/>
        <dbReference type="ChEBI" id="CHEBI:58052"/>
        <dbReference type="ChEBI" id="CHEBI:58223"/>
        <dbReference type="ChEBI" id="CHEBI:132367"/>
        <dbReference type="ChEBI" id="CHEBI:132368"/>
        <dbReference type="EC" id="2.4.1.17"/>
    </reaction>
</comment>
<dbReference type="OrthoDB" id="5835829at2759"/>
<keyword evidence="3 11" id="KW-0328">Glycosyltransferase</keyword>
<sequence length="515" mass="58992">MKIWLLLILLGYTESARILAFFPIAGKSHHFFFRPVMAALGRRGHEVVYYTGYRYEGTVPPGIQQVDLSEDLPNFHSTVNVMDLINVGLIDHMKQLFGLSFSLSPFILESPKVQKLIHSDEKFDAVLVESYVLQEYLSAFIHKFNAVGIDIVSLGDSGWMNELAGLPDNPAYQVDFKSELTQNMNFGQRVYNMYVYAVTTIGGYYYMGQMERFVDQYFNYTGHESRPPFMQLLSNRSLILVNYHNVVGYPVPRPPHRKDIAGVTITPAKPLPKKIQKVLYEAVNGVIYFSLGSNVNVSDPVNRKLVDAFMKVFEKVPEKVLMKWEAATYEGKLPKNVHLEKWYPQQDVLAHNNTVLFITHGGYLSLVEAVHFGVPLICMPFFVDQTKNCRFAEEADLGKMLRLTEVNYDNVSRILKEVLSNKTYQEEMTRRSKIFRDRAVEPLDEAVFWIEHVIKYPDVLKPKATSLSFIQLHLIDVMLFIIGAFLAVVIVAWKTISILMRMLKGKYTPKKVKSS</sequence>
<keyword evidence="9" id="KW-0325">Glycoprotein</keyword>
<dbReference type="SUPFAM" id="SSF53756">
    <property type="entry name" value="UDP-Glycosyltransferase/glycogen phosphorylase"/>
    <property type="match status" value="1"/>
</dbReference>
<organism evidence="14 15">
    <name type="scientific">Nezara viridula</name>
    <name type="common">Southern green stink bug</name>
    <name type="synonym">Cimex viridulus</name>
    <dbReference type="NCBI Taxonomy" id="85310"/>
    <lineage>
        <taxon>Eukaryota</taxon>
        <taxon>Metazoa</taxon>
        <taxon>Ecdysozoa</taxon>
        <taxon>Arthropoda</taxon>
        <taxon>Hexapoda</taxon>
        <taxon>Insecta</taxon>
        <taxon>Pterygota</taxon>
        <taxon>Neoptera</taxon>
        <taxon>Paraneoptera</taxon>
        <taxon>Hemiptera</taxon>
        <taxon>Heteroptera</taxon>
        <taxon>Panheteroptera</taxon>
        <taxon>Pentatomomorpha</taxon>
        <taxon>Pentatomoidea</taxon>
        <taxon>Pentatomidae</taxon>
        <taxon>Pentatominae</taxon>
        <taxon>Nezara</taxon>
    </lineage>
</organism>
<proteinExistence type="inferred from homology"/>
<protein>
    <recommendedName>
        <fullName evidence="12">UDP-glucuronosyltransferase</fullName>
        <ecNumber evidence="12">2.4.1.17</ecNumber>
    </recommendedName>
</protein>
<evidence type="ECO:0000256" key="3">
    <source>
        <dbReference type="ARBA" id="ARBA00022676"/>
    </source>
</evidence>
<accession>A0A9P0H199</accession>
<dbReference type="InterPro" id="IPR002213">
    <property type="entry name" value="UDP_glucos_trans"/>
</dbReference>
<evidence type="ECO:0000256" key="1">
    <source>
        <dbReference type="ARBA" id="ARBA00004240"/>
    </source>
</evidence>
<evidence type="ECO:0000313" key="14">
    <source>
        <dbReference type="EMBL" id="CAH1389490.1"/>
    </source>
</evidence>
<dbReference type="EC" id="2.4.1.17" evidence="12"/>
<keyword evidence="6" id="KW-0256">Endoplasmic reticulum</keyword>
<evidence type="ECO:0000256" key="8">
    <source>
        <dbReference type="ARBA" id="ARBA00023136"/>
    </source>
</evidence>
<keyword evidence="8 12" id="KW-0472">Membrane</keyword>
<dbReference type="GO" id="GO:0015020">
    <property type="term" value="F:glucuronosyltransferase activity"/>
    <property type="evidence" value="ECO:0007669"/>
    <property type="project" value="UniProtKB-EC"/>
</dbReference>
<dbReference type="PROSITE" id="PS00375">
    <property type="entry name" value="UDPGT"/>
    <property type="match status" value="1"/>
</dbReference>
<dbReference type="AlphaFoldDB" id="A0A9P0H199"/>
<name>A0A9P0H199_NEZVI</name>
<dbReference type="CDD" id="cd03784">
    <property type="entry name" value="GT1_Gtf-like"/>
    <property type="match status" value="1"/>
</dbReference>
<dbReference type="Gene3D" id="3.40.50.2000">
    <property type="entry name" value="Glycogen Phosphorylase B"/>
    <property type="match status" value="2"/>
</dbReference>
<dbReference type="InterPro" id="IPR035595">
    <property type="entry name" value="UDP_glycos_trans_CS"/>
</dbReference>
<dbReference type="PANTHER" id="PTHR48043">
    <property type="entry name" value="EG:EG0003.4 PROTEIN-RELATED"/>
    <property type="match status" value="1"/>
</dbReference>
<feature type="chain" id="PRO_5040419041" description="UDP-glucuronosyltransferase" evidence="13">
    <location>
        <begin position="16"/>
        <end position="515"/>
    </location>
</feature>
<comment type="subcellular location">
    <subcellularLocation>
        <location evidence="10">Endomembrane system</location>
        <topology evidence="10">Single-pass type I membrane protein</topology>
    </subcellularLocation>
    <subcellularLocation>
        <location evidence="1">Endoplasmic reticulum</location>
    </subcellularLocation>
    <subcellularLocation>
        <location evidence="12">Membrane</location>
        <topology evidence="12">Single-pass membrane protein</topology>
    </subcellularLocation>
</comment>
<evidence type="ECO:0000256" key="13">
    <source>
        <dbReference type="SAM" id="SignalP"/>
    </source>
</evidence>
<feature type="signal peptide" evidence="13">
    <location>
        <begin position="1"/>
        <end position="15"/>
    </location>
</feature>
<gene>
    <name evidence="14" type="ORF">NEZAVI_LOCUS891</name>
</gene>
<evidence type="ECO:0000313" key="15">
    <source>
        <dbReference type="Proteomes" id="UP001152798"/>
    </source>
</evidence>
<evidence type="ECO:0000256" key="6">
    <source>
        <dbReference type="ARBA" id="ARBA00022824"/>
    </source>
</evidence>
<keyword evidence="13" id="KW-0732">Signal</keyword>
<evidence type="ECO:0000256" key="12">
    <source>
        <dbReference type="RuleBase" id="RU362059"/>
    </source>
</evidence>
<evidence type="ECO:0000256" key="9">
    <source>
        <dbReference type="ARBA" id="ARBA00023180"/>
    </source>
</evidence>
<comment type="similarity">
    <text evidence="2 11">Belongs to the UDP-glycosyltransferase family.</text>
</comment>
<evidence type="ECO:0000256" key="7">
    <source>
        <dbReference type="ARBA" id="ARBA00022989"/>
    </source>
</evidence>
<dbReference type="Pfam" id="PF00201">
    <property type="entry name" value="UDPGT"/>
    <property type="match status" value="1"/>
</dbReference>
<dbReference type="InterPro" id="IPR050271">
    <property type="entry name" value="UDP-glycosyltransferase"/>
</dbReference>
<keyword evidence="15" id="KW-1185">Reference proteome</keyword>
<dbReference type="GO" id="GO:0016020">
    <property type="term" value="C:membrane"/>
    <property type="evidence" value="ECO:0007669"/>
    <property type="project" value="UniProtKB-SubCell"/>
</dbReference>